<name>A0ACC1MYX5_9HYPO</name>
<protein>
    <submittedName>
        <fullName evidence="1">Uncharacterized protein</fullName>
    </submittedName>
</protein>
<keyword evidence="2" id="KW-1185">Reference proteome</keyword>
<evidence type="ECO:0000313" key="1">
    <source>
        <dbReference type="EMBL" id="KAJ2971839.1"/>
    </source>
</evidence>
<reference evidence="1" key="1">
    <citation type="submission" date="2022-08" db="EMBL/GenBank/DDBJ databases">
        <title>Genome Sequence of Lecanicillium fungicola.</title>
        <authorList>
            <person name="Buettner E."/>
        </authorList>
    </citation>
    <scope>NUCLEOTIDE SEQUENCE</scope>
    <source>
        <strain evidence="1">Babe33</strain>
    </source>
</reference>
<comment type="caution">
    <text evidence="1">The sequence shown here is derived from an EMBL/GenBank/DDBJ whole genome shotgun (WGS) entry which is preliminary data.</text>
</comment>
<organism evidence="1 2">
    <name type="scientific">Zarea fungicola</name>
    <dbReference type="NCBI Taxonomy" id="93591"/>
    <lineage>
        <taxon>Eukaryota</taxon>
        <taxon>Fungi</taxon>
        <taxon>Dikarya</taxon>
        <taxon>Ascomycota</taxon>
        <taxon>Pezizomycotina</taxon>
        <taxon>Sordariomycetes</taxon>
        <taxon>Hypocreomycetidae</taxon>
        <taxon>Hypocreales</taxon>
        <taxon>Cordycipitaceae</taxon>
        <taxon>Zarea</taxon>
    </lineage>
</organism>
<proteinExistence type="predicted"/>
<gene>
    <name evidence="1" type="ORF">NQ176_g7498</name>
</gene>
<evidence type="ECO:0000313" key="2">
    <source>
        <dbReference type="Proteomes" id="UP001143910"/>
    </source>
</evidence>
<accession>A0ACC1MYX5</accession>
<dbReference type="EMBL" id="JANJQO010001259">
    <property type="protein sequence ID" value="KAJ2971839.1"/>
    <property type="molecule type" value="Genomic_DNA"/>
</dbReference>
<dbReference type="Proteomes" id="UP001143910">
    <property type="component" value="Unassembled WGS sequence"/>
</dbReference>
<sequence>MAPLDSGEKERILASILQELSETPYACSSLEPLLSGTTNFTFRGHLITALPESEEQTVVVKHTTGHVALNKDFLIDVSRCLFEVYTLQALNNFPIARPGAGDSFSAQSPRLHYFNESANIQVLQDIPHTLDLSEILDTPAADTLVSAAQVTEVGRATGSWLRRFHQWAAEPAQRALAEEVAKNNGMRKLKARITCNAFIGVLRNFPDIYEPYADTLGLVEDMATKEFERLPGLHDEEDSWGVIHGDFWSGNILVPASLLTPMYADHGNDGRVAIIDWEYCQFGPRAFDIGGMVGDMCERNHFKGARAAISALEGFTAGYGPISDSLAFRSAIQAGIFLITWYIRRDPSSPLPAPLEVAREAMKLGVQFIVRGWERDKAWFKKSILSSLFTE</sequence>